<dbReference type="Proteomes" id="UP000225285">
    <property type="component" value="Segment"/>
</dbReference>
<protein>
    <submittedName>
        <fullName evidence="2">Uncharacterized protein</fullName>
    </submittedName>
</protein>
<evidence type="ECO:0000313" key="3">
    <source>
        <dbReference type="Proteomes" id="UP000225285"/>
    </source>
</evidence>
<dbReference type="EMBL" id="MF472896">
    <property type="protein sequence ID" value="ASZ75400.1"/>
    <property type="molecule type" value="Genomic_DNA"/>
</dbReference>
<organism evidence="2 3">
    <name type="scientific">Mycobacterium phage JoshKayV</name>
    <dbReference type="NCBI Taxonomy" id="2024294"/>
    <lineage>
        <taxon>Viruses</taxon>
        <taxon>Duplodnaviria</taxon>
        <taxon>Heunggongvirae</taxon>
        <taxon>Uroviricota</taxon>
        <taxon>Caudoviricetes</taxon>
        <taxon>Turbidovirus</taxon>
        <taxon>Turbidovirus joshkayV</taxon>
    </lineage>
</organism>
<evidence type="ECO:0000256" key="1">
    <source>
        <dbReference type="SAM" id="MobiDB-lite"/>
    </source>
</evidence>
<feature type="region of interest" description="Disordered" evidence="1">
    <location>
        <begin position="1"/>
        <end position="26"/>
    </location>
</feature>
<dbReference type="GeneID" id="64947871"/>
<name>A0A249XTT9_9CAUD</name>
<sequence>MDPEQLALFDEEGNPKFYDYVHEESE</sequence>
<gene>
    <name evidence="2" type="primary">60</name>
    <name evidence="2" type="ORF">PBI_JOSHKAYV_60</name>
</gene>
<evidence type="ECO:0000313" key="2">
    <source>
        <dbReference type="EMBL" id="ASZ75400.1"/>
    </source>
</evidence>
<proteinExistence type="predicted"/>
<accession>A0A249XTT9</accession>
<reference evidence="2 3" key="1">
    <citation type="submission" date="2017-07" db="EMBL/GenBank/DDBJ databases">
        <authorList>
            <person name="Thaver V."/>
            <person name="Mbili M.J."/>
            <person name="Njiva N."/>
            <person name="Ngwane S."/>
            <person name="Mbatha S."/>
            <person name="Nerwande A.T."/>
            <person name="Ramphal U."/>
            <person name="Mpangane S."/>
            <person name="Munsamy V."/>
            <person name="Guerrero Bustamante C.A."/>
            <person name="Pope W.H."/>
            <person name="Russell D.A."/>
            <person name="Garlena R.A."/>
            <person name="Larsen M.H."/>
            <person name="Jacobs-Sera D."/>
            <person name="Hatfull G.F."/>
        </authorList>
    </citation>
    <scope>NUCLEOTIDE SEQUENCE [LARGE SCALE GENOMIC DNA]</scope>
</reference>
<dbReference type="RefSeq" id="YP_010064054.1">
    <property type="nucleotide sequence ID" value="NC_054812.1"/>
</dbReference>
<keyword evidence="3" id="KW-1185">Reference proteome</keyword>
<dbReference type="KEGG" id="vg:64947871"/>